<dbReference type="InterPro" id="IPR004861">
    <property type="entry name" value="Siw14-like"/>
</dbReference>
<keyword evidence="3" id="KW-0378">Hydrolase</keyword>
<dbReference type="EMBL" id="JANCYU010000072">
    <property type="protein sequence ID" value="KAK4528946.1"/>
    <property type="molecule type" value="Genomic_DNA"/>
</dbReference>
<keyword evidence="2" id="KW-0963">Cytoplasm</keyword>
<dbReference type="InterPro" id="IPR029021">
    <property type="entry name" value="Prot-tyrosine_phosphatase-like"/>
</dbReference>
<dbReference type="AlphaFoldDB" id="A0AAV9IP59"/>
<reference evidence="4 5" key="1">
    <citation type="submission" date="2022-07" db="EMBL/GenBank/DDBJ databases">
        <title>Genome-wide signatures of adaptation to extreme environments.</title>
        <authorList>
            <person name="Cho C.H."/>
            <person name="Yoon H.S."/>
        </authorList>
    </citation>
    <scope>NUCLEOTIDE SEQUENCE [LARGE SCALE GENOMIC DNA]</scope>
    <source>
        <strain evidence="4 5">108.79 E11</strain>
    </source>
</reference>
<dbReference type="FunFam" id="3.90.190.10:FF:000035">
    <property type="entry name" value="Tyrosine phosphatase, putative"/>
    <property type="match status" value="1"/>
</dbReference>
<accession>A0AAV9IP59</accession>
<organism evidence="4 5">
    <name type="scientific">Galdieria yellowstonensis</name>
    <dbReference type="NCBI Taxonomy" id="3028027"/>
    <lineage>
        <taxon>Eukaryota</taxon>
        <taxon>Rhodophyta</taxon>
        <taxon>Bangiophyceae</taxon>
        <taxon>Galdieriales</taxon>
        <taxon>Galdieriaceae</taxon>
        <taxon>Galdieria</taxon>
    </lineage>
</organism>
<dbReference type="GO" id="GO:0016791">
    <property type="term" value="F:phosphatase activity"/>
    <property type="evidence" value="ECO:0007669"/>
    <property type="project" value="TreeGrafter"/>
</dbReference>
<name>A0AAV9IP59_9RHOD</name>
<gene>
    <name evidence="4" type="ORF">GAYE_SCF67G6895</name>
</gene>
<dbReference type="PANTHER" id="PTHR31126">
    <property type="entry name" value="TYROSINE-PROTEIN PHOSPHATASE"/>
    <property type="match status" value="1"/>
</dbReference>
<sequence>MFGIVEPNVYRSNLFFPISFPFIKLLNLKTVLLLSAEVPTKVVCNFLEENNITLVHLGSRSLTTETSWKPMSEELVKDGLEWVLDKKSHPLLVCDTSGIHQVGILIGCLRRLQNWSLSAIIHEYRIFAASKARYVNEQFIELFDVDLVTLPEDLPDWFREHLELEAKEKEEYQQLYKRKELDPLGILINASHLPRTKGHSYRKISS</sequence>
<comment type="caution">
    <text evidence="4">The sequence shown here is derived from an EMBL/GenBank/DDBJ whole genome shotgun (WGS) entry which is preliminary data.</text>
</comment>
<keyword evidence="5" id="KW-1185">Reference proteome</keyword>
<evidence type="ECO:0000313" key="5">
    <source>
        <dbReference type="Proteomes" id="UP001300502"/>
    </source>
</evidence>
<evidence type="ECO:0000256" key="1">
    <source>
        <dbReference type="ARBA" id="ARBA00004496"/>
    </source>
</evidence>
<dbReference type="Proteomes" id="UP001300502">
    <property type="component" value="Unassembled WGS sequence"/>
</dbReference>
<evidence type="ECO:0000256" key="3">
    <source>
        <dbReference type="ARBA" id="ARBA00022801"/>
    </source>
</evidence>
<evidence type="ECO:0000256" key="2">
    <source>
        <dbReference type="ARBA" id="ARBA00022490"/>
    </source>
</evidence>
<protein>
    <submittedName>
        <fullName evidence="4">Uncharacterized protein</fullName>
    </submittedName>
</protein>
<dbReference type="PANTHER" id="PTHR31126:SF18">
    <property type="entry name" value="PROTEIN-TYROSINE-PHOSPHATASE"/>
    <property type="match status" value="1"/>
</dbReference>
<dbReference type="CDD" id="cd14501">
    <property type="entry name" value="PFA-DSP"/>
    <property type="match status" value="1"/>
</dbReference>
<comment type="subcellular location">
    <subcellularLocation>
        <location evidence="1">Cytoplasm</location>
    </subcellularLocation>
</comment>
<dbReference type="GO" id="GO:0005737">
    <property type="term" value="C:cytoplasm"/>
    <property type="evidence" value="ECO:0007669"/>
    <property type="project" value="UniProtKB-SubCell"/>
</dbReference>
<dbReference type="SUPFAM" id="SSF52799">
    <property type="entry name" value="(Phosphotyrosine protein) phosphatases II"/>
    <property type="match status" value="1"/>
</dbReference>
<dbReference type="Pfam" id="PF03162">
    <property type="entry name" value="Y_phosphatase2"/>
    <property type="match status" value="1"/>
</dbReference>
<evidence type="ECO:0000313" key="4">
    <source>
        <dbReference type="EMBL" id="KAK4528946.1"/>
    </source>
</evidence>
<dbReference type="Gene3D" id="3.90.190.10">
    <property type="entry name" value="Protein tyrosine phosphatase superfamily"/>
    <property type="match status" value="1"/>
</dbReference>
<proteinExistence type="predicted"/>